<feature type="repeat" description="ARM" evidence="1">
    <location>
        <begin position="496"/>
        <end position="538"/>
    </location>
</feature>
<dbReference type="PANTHER" id="PTHR46241:SF1">
    <property type="entry name" value="OUTER DYNEIN ARM-DOCKING COMPLEX SUBUNIT 2"/>
    <property type="match status" value="1"/>
</dbReference>
<dbReference type="EMBL" id="VZSO01000023">
    <property type="protein sequence ID" value="NWZ19424.1"/>
    <property type="molecule type" value="Genomic_DNA"/>
</dbReference>
<gene>
    <name evidence="3" type="primary">Armc4</name>
    <name evidence="3" type="ORF">ASASCU_R06059</name>
</gene>
<keyword evidence="4" id="KW-1185">Reference proteome</keyword>
<dbReference type="Proteomes" id="UP000525565">
    <property type="component" value="Unassembled WGS sequence"/>
</dbReference>
<feature type="non-terminal residue" evidence="3">
    <location>
        <position position="1"/>
    </location>
</feature>
<organism evidence="3 4">
    <name type="scientific">Asarcornis scutulata</name>
    <dbReference type="NCBI Taxonomy" id="75869"/>
    <lineage>
        <taxon>Eukaryota</taxon>
        <taxon>Metazoa</taxon>
        <taxon>Chordata</taxon>
        <taxon>Craniata</taxon>
        <taxon>Vertebrata</taxon>
        <taxon>Euteleostomi</taxon>
        <taxon>Archelosauria</taxon>
        <taxon>Archosauria</taxon>
        <taxon>Dinosauria</taxon>
        <taxon>Saurischia</taxon>
        <taxon>Theropoda</taxon>
        <taxon>Coelurosauria</taxon>
        <taxon>Aves</taxon>
        <taxon>Neognathae</taxon>
        <taxon>Galloanserae</taxon>
        <taxon>Anseriformes</taxon>
        <taxon>Anatidae</taxon>
        <taxon>Anatinae</taxon>
        <taxon>Asarcornis</taxon>
    </lineage>
</organism>
<dbReference type="InterPro" id="IPR000225">
    <property type="entry name" value="Armadillo"/>
</dbReference>
<dbReference type="PANTHER" id="PTHR46241">
    <property type="entry name" value="ARMADILLO REPEAT-CONTAINING PROTEIN 4 ARMC4"/>
    <property type="match status" value="1"/>
</dbReference>
<dbReference type="InterPro" id="IPR011989">
    <property type="entry name" value="ARM-like"/>
</dbReference>
<dbReference type="InterPro" id="IPR016024">
    <property type="entry name" value="ARM-type_fold"/>
</dbReference>
<reference evidence="3 4" key="1">
    <citation type="submission" date="2019-09" db="EMBL/GenBank/DDBJ databases">
        <title>Bird 10,000 Genomes (B10K) Project - Family phase.</title>
        <authorList>
            <person name="Zhang G."/>
        </authorList>
    </citation>
    <scope>NUCLEOTIDE SEQUENCE [LARGE SCALE GENOMIC DNA]</scope>
    <source>
        <strain evidence="3">OUT-0051</strain>
        <tissue evidence="3">Kidney</tissue>
    </source>
</reference>
<dbReference type="AlphaFoldDB" id="A0A7K7KL25"/>
<accession>A0A7K7KL25</accession>
<comment type="caution">
    <text evidence="3">The sequence shown here is derived from an EMBL/GenBank/DDBJ whole genome shotgun (WGS) entry which is preliminary data.</text>
</comment>
<sequence length="1001" mass="110142">MGAALARAAQWTAAGYGTGTLEITPLNEALLNQIIKFAEDFSTRHPQEAVVVFKEPLEWKTQLDSLAFGEGYEIDGETVKSEARDKDGQPLLLLTASNLRVRSFDQLSRLLQIAMEKKLKEAQACLEANRDPIVKILGPEYGTVEGEDKSMLHLLEKVKKVDDPETEKKMKIFILLHQLDMQLLNSSLKQISKDVRLSPAAVNNEVNLLKNFSGKGEDTVLESLEYTSDYTFSNGCRAPPWRQVHGEICYLIIKPHDTDPLCITCSTAGVFLNGVSNNEGYCEHCRKHALKMCLAGLATASVPSWFDYRGKLSCLKYAFRMRELTRINLRLGGWVSKPGTADSHQRLIEDRPCCDSLLKTALNQIHKGMSSPFWYKVSSKSEEVSESSSETEEDEEQPVRHQEGNTDLPSEYWGIQKLAKYLKGGNPTATVIALCSMRDFNLAQETCQLAIRDIGCLEVLINLLDTEEIKCQIGSLKILKDISQNTLIRHAIADLGGLEIMVKILDSPDKELKCLAAETIANVARFKRARRTVRLHGGIKRLVSIFFPKVSTGLTPSQAKDTEIARCGALALWSCSKSTKNKEAIRKAGGIPLLAEWLKSSHKSILTPVAGTLQECASEPSYRLAIRTEGMIEYLVNNLSTEHEELQMHCASAIFKCAEDKETRDLVRLHGGLLPLSTLLGNSENKQLLAAVTGAIWKCAISGENVSKFHDYKVVEVLVGLLTDQPEEVLVNIVGALGECCQEPRHRVIIRKCGGIPPLVKLLTGTNQALLVNVTKAVGACATEPENMMIIDRLDGVRLLWSLLKNPNPDVQASAAWAICPCIENAKDAGEMVRSFVGGLELIVNLLKSKNKEVLASVCAAITNIAKDKENLAVITDHGVVPLLSKLANTNDDKLRRHLAEAISHCCMWGSNRVTFGESKAVAPLVCYLKSNDPLVHRATAQALYQLSEDPSNCITMHENGVVKLLLTMVGSTDETLQEAAAGCIANIRRLALATEKAKYG</sequence>
<dbReference type="SUPFAM" id="SSF48371">
    <property type="entry name" value="ARM repeat"/>
    <property type="match status" value="2"/>
</dbReference>
<dbReference type="Pfam" id="PF00514">
    <property type="entry name" value="Arm"/>
    <property type="match status" value="2"/>
</dbReference>
<proteinExistence type="predicted"/>
<evidence type="ECO:0000256" key="2">
    <source>
        <dbReference type="SAM" id="MobiDB-lite"/>
    </source>
</evidence>
<evidence type="ECO:0000313" key="3">
    <source>
        <dbReference type="EMBL" id="NWZ19424.1"/>
    </source>
</evidence>
<dbReference type="Gene3D" id="1.25.10.10">
    <property type="entry name" value="Leucine-rich Repeat Variant"/>
    <property type="match status" value="3"/>
</dbReference>
<dbReference type="SMART" id="SM00185">
    <property type="entry name" value="ARM"/>
    <property type="match status" value="13"/>
</dbReference>
<dbReference type="PROSITE" id="PS50176">
    <property type="entry name" value="ARM_REPEAT"/>
    <property type="match status" value="2"/>
</dbReference>
<feature type="repeat" description="ARM" evidence="1">
    <location>
        <begin position="838"/>
        <end position="880"/>
    </location>
</feature>
<evidence type="ECO:0000256" key="1">
    <source>
        <dbReference type="PROSITE-ProRule" id="PRU00259"/>
    </source>
</evidence>
<feature type="non-terminal residue" evidence="3">
    <location>
        <position position="1001"/>
    </location>
</feature>
<protein>
    <submittedName>
        <fullName evidence="3">ARMC4 protein</fullName>
    </submittedName>
</protein>
<name>A0A7K7KL25_9AVES</name>
<evidence type="ECO:0000313" key="4">
    <source>
        <dbReference type="Proteomes" id="UP000525565"/>
    </source>
</evidence>
<feature type="region of interest" description="Disordered" evidence="2">
    <location>
        <begin position="384"/>
        <end position="408"/>
    </location>
</feature>